<dbReference type="Proteomes" id="UP001168380">
    <property type="component" value="Unassembled WGS sequence"/>
</dbReference>
<evidence type="ECO:0000313" key="3">
    <source>
        <dbReference type="Proteomes" id="UP001168380"/>
    </source>
</evidence>
<proteinExistence type="predicted"/>
<dbReference type="EMBL" id="JAULRT010000062">
    <property type="protein sequence ID" value="MDO3383679.1"/>
    <property type="molecule type" value="Genomic_DNA"/>
</dbReference>
<name>A0ABT8TJL2_9GAMM</name>
<accession>A0ABT8TJL2</accession>
<feature type="transmembrane region" description="Helical" evidence="1">
    <location>
        <begin position="6"/>
        <end position="28"/>
    </location>
</feature>
<reference evidence="2" key="1">
    <citation type="submission" date="2023-07" db="EMBL/GenBank/DDBJ databases">
        <title>Gilvimarinus algae sp. nov., isolated from the surface of Kelp.</title>
        <authorList>
            <person name="Sun Y.Y."/>
            <person name="Gong Y."/>
            <person name="Du Z.J."/>
        </authorList>
    </citation>
    <scope>NUCLEOTIDE SEQUENCE</scope>
    <source>
        <strain evidence="2">SDUM040014</strain>
    </source>
</reference>
<keyword evidence="1" id="KW-1133">Transmembrane helix</keyword>
<evidence type="ECO:0000313" key="2">
    <source>
        <dbReference type="EMBL" id="MDO3383679.1"/>
    </source>
</evidence>
<comment type="caution">
    <text evidence="2">The sequence shown here is derived from an EMBL/GenBank/DDBJ whole genome shotgun (WGS) entry which is preliminary data.</text>
</comment>
<gene>
    <name evidence="2" type="ORF">QWI16_15965</name>
</gene>
<evidence type="ECO:0000256" key="1">
    <source>
        <dbReference type="SAM" id="Phobius"/>
    </source>
</evidence>
<dbReference type="SUPFAM" id="SSF58104">
    <property type="entry name" value="Methyl-accepting chemotaxis protein (MCP) signaling domain"/>
    <property type="match status" value="1"/>
</dbReference>
<keyword evidence="3" id="KW-1185">Reference proteome</keyword>
<keyword evidence="1" id="KW-0812">Transmembrane</keyword>
<protein>
    <submittedName>
        <fullName evidence="2">Uncharacterized protein</fullName>
    </submittedName>
</protein>
<keyword evidence="1" id="KW-0472">Membrane</keyword>
<sequence length="313" mass="34099">MSQARVIGQFAIALAVSLLAGAIFYFGFSLTRIAEQLPQTADSVTEISGAVTPVVDLIPDILQESKAIRLQTNAVVEQSQAIIEQLPGVLERVDSVVTTVDNVRTDSRTLLAESAAVREEVALVREQVERVRQDLPAILAELEAYRVELEAYRALAPQFLAESQAIRATIDPTLGRVEAIIADIDQTASEAGESAVSGFFTGIIKAPFNLMSDITKVITPSGKPLTQEQSDYLKSTLQDFVSSAHVGDKQRFQMPGSDFVGEVELLAEQIKGQQGCRQIRVVAFEPDNRSESTSNDFNVCRDKNGRWSARADS</sequence>
<organism evidence="2 3">
    <name type="scientific">Gilvimarinus algae</name>
    <dbReference type="NCBI Taxonomy" id="3058037"/>
    <lineage>
        <taxon>Bacteria</taxon>
        <taxon>Pseudomonadati</taxon>
        <taxon>Pseudomonadota</taxon>
        <taxon>Gammaproteobacteria</taxon>
        <taxon>Cellvibrionales</taxon>
        <taxon>Cellvibrionaceae</taxon>
        <taxon>Gilvimarinus</taxon>
    </lineage>
</organism>
<dbReference type="RefSeq" id="WP_302714607.1">
    <property type="nucleotide sequence ID" value="NZ_JAULRT010000062.1"/>
</dbReference>